<keyword evidence="5 10" id="KW-0547">Nucleotide-binding</keyword>
<evidence type="ECO:0000256" key="1">
    <source>
        <dbReference type="ARBA" id="ARBA00004186"/>
    </source>
</evidence>
<feature type="coiled-coil region" evidence="12">
    <location>
        <begin position="596"/>
        <end position="651"/>
    </location>
</feature>
<evidence type="ECO:0000256" key="4">
    <source>
        <dbReference type="ARBA" id="ARBA00022701"/>
    </source>
</evidence>
<evidence type="ECO:0000256" key="8">
    <source>
        <dbReference type="ARBA" id="ARBA00023175"/>
    </source>
</evidence>
<keyword evidence="4 11" id="KW-0493">Microtubule</keyword>
<dbReference type="InterPro" id="IPR019821">
    <property type="entry name" value="Kinesin_motor_CS"/>
</dbReference>
<evidence type="ECO:0000313" key="16">
    <source>
        <dbReference type="Proteomes" id="UP000801492"/>
    </source>
</evidence>
<dbReference type="SMART" id="SM00129">
    <property type="entry name" value="KISc"/>
    <property type="match status" value="1"/>
</dbReference>
<comment type="similarity">
    <text evidence="10 11">Belongs to the TRAFAC class myosin-kinesin ATPase superfamily. Kinesin family.</text>
</comment>
<dbReference type="GO" id="GO:0090307">
    <property type="term" value="P:mitotic spindle assembly"/>
    <property type="evidence" value="ECO:0007669"/>
    <property type="project" value="TreeGrafter"/>
</dbReference>
<dbReference type="PRINTS" id="PR00380">
    <property type="entry name" value="KINESINHEAVY"/>
</dbReference>
<keyword evidence="8 10" id="KW-0505">Motor protein</keyword>
<evidence type="ECO:0000256" key="12">
    <source>
        <dbReference type="SAM" id="Coils"/>
    </source>
</evidence>
<evidence type="ECO:0000256" key="2">
    <source>
        <dbReference type="ARBA" id="ARBA00022490"/>
    </source>
</evidence>
<dbReference type="GO" id="GO:0005876">
    <property type="term" value="C:spindle microtubule"/>
    <property type="evidence" value="ECO:0007669"/>
    <property type="project" value="TreeGrafter"/>
</dbReference>
<dbReference type="GO" id="GO:0051231">
    <property type="term" value="P:spindle elongation"/>
    <property type="evidence" value="ECO:0007669"/>
    <property type="project" value="TreeGrafter"/>
</dbReference>
<comment type="caution">
    <text evidence="15">The sequence shown here is derived from an EMBL/GenBank/DDBJ whole genome shotgun (WGS) entry which is preliminary data.</text>
</comment>
<dbReference type="GO" id="GO:0007018">
    <property type="term" value="P:microtubule-based movement"/>
    <property type="evidence" value="ECO:0007669"/>
    <property type="project" value="InterPro"/>
</dbReference>
<feature type="compositionally biased region" description="Polar residues" evidence="13">
    <location>
        <begin position="691"/>
        <end position="703"/>
    </location>
</feature>
<dbReference type="PANTHER" id="PTHR47970:SF29">
    <property type="entry name" value="KINESIN FAMILY MEMBER 20B"/>
    <property type="match status" value="1"/>
</dbReference>
<dbReference type="InterPro" id="IPR027417">
    <property type="entry name" value="P-loop_NTPase"/>
</dbReference>
<evidence type="ECO:0000259" key="14">
    <source>
        <dbReference type="PROSITE" id="PS50067"/>
    </source>
</evidence>
<gene>
    <name evidence="15" type="ORF">ILUMI_00634</name>
</gene>
<keyword evidence="6 10" id="KW-0067">ATP-binding</keyword>
<protein>
    <recommendedName>
        <fullName evidence="11">Kinesin-like protein</fullName>
    </recommendedName>
</protein>
<evidence type="ECO:0000256" key="13">
    <source>
        <dbReference type="SAM" id="MobiDB-lite"/>
    </source>
</evidence>
<dbReference type="Proteomes" id="UP000801492">
    <property type="component" value="Unassembled WGS sequence"/>
</dbReference>
<dbReference type="Gene3D" id="3.40.850.10">
    <property type="entry name" value="Kinesin motor domain"/>
    <property type="match status" value="1"/>
</dbReference>
<comment type="subcellular location">
    <subcellularLocation>
        <location evidence="1">Cytoplasm</location>
        <location evidence="1">Cytoskeleton</location>
        <location evidence="1">Spindle</location>
    </subcellularLocation>
</comment>
<dbReference type="PANTHER" id="PTHR47970">
    <property type="entry name" value="KINESIN-LIKE PROTEIN KIF11"/>
    <property type="match status" value="1"/>
</dbReference>
<dbReference type="GO" id="GO:0008574">
    <property type="term" value="F:plus-end-directed microtubule motor activity"/>
    <property type="evidence" value="ECO:0007669"/>
    <property type="project" value="TreeGrafter"/>
</dbReference>
<keyword evidence="7 12" id="KW-0175">Coiled coil</keyword>
<organism evidence="15 16">
    <name type="scientific">Ignelater luminosus</name>
    <name type="common">Cucubano</name>
    <name type="synonym">Pyrophorus luminosus</name>
    <dbReference type="NCBI Taxonomy" id="2038154"/>
    <lineage>
        <taxon>Eukaryota</taxon>
        <taxon>Metazoa</taxon>
        <taxon>Ecdysozoa</taxon>
        <taxon>Arthropoda</taxon>
        <taxon>Hexapoda</taxon>
        <taxon>Insecta</taxon>
        <taxon>Pterygota</taxon>
        <taxon>Neoptera</taxon>
        <taxon>Endopterygota</taxon>
        <taxon>Coleoptera</taxon>
        <taxon>Polyphaga</taxon>
        <taxon>Elateriformia</taxon>
        <taxon>Elateroidea</taxon>
        <taxon>Elateridae</taxon>
        <taxon>Agrypninae</taxon>
        <taxon>Pyrophorini</taxon>
        <taxon>Ignelater</taxon>
    </lineage>
</organism>
<reference evidence="15" key="1">
    <citation type="submission" date="2019-08" db="EMBL/GenBank/DDBJ databases">
        <title>The genome of the North American firefly Photinus pyralis.</title>
        <authorList>
            <consortium name="Photinus pyralis genome working group"/>
            <person name="Fallon T.R."/>
            <person name="Sander Lower S.E."/>
            <person name="Weng J.-K."/>
        </authorList>
    </citation>
    <scope>NUCLEOTIDE SEQUENCE</scope>
    <source>
        <strain evidence="15">TRF0915ILg1</strain>
        <tissue evidence="15">Whole body</tissue>
    </source>
</reference>
<name>A0A8K0GMG2_IGNLU</name>
<dbReference type="GO" id="GO:0008017">
    <property type="term" value="F:microtubule binding"/>
    <property type="evidence" value="ECO:0007669"/>
    <property type="project" value="InterPro"/>
</dbReference>
<feature type="binding site" evidence="10">
    <location>
        <begin position="151"/>
        <end position="158"/>
    </location>
    <ligand>
        <name>ATP</name>
        <dbReference type="ChEBI" id="CHEBI:30616"/>
    </ligand>
</feature>
<sequence length="703" mass="80293">MDLEFEQNIPSKSISYLRARDPSILAYGYPITKGKNLFSELLESTGNTTENTAKDAQEENNTHLHVYLRMKKAENYKNLYEISDGNTLVCKVPEGAQCIRNVRDVTSVTKIFKFSKIFGPNAYQIDVFNDVVKGKVLHFINGSNCSLLTYGASGSGKTYTIVGTANEPGIVPRALEYLFRTLPQLPEEPYIKPEAAGGIIRLSSIARKSEKNASYNLLSNSTFNIDRAQHIRTYKAMQQRLSDEPVAVITDDITDISLSVWVSFAEIYNECIYDLLTPEPPRGQPRRKLRLCQCRGISYIKDLTCINVRSGLEAFQILQYGLHNLKYAATSINDHSSRSHSIFTIKLAQASDAKVGFTVSSFNFCDLAGSERLKKTHNVGDRLKESNNINTSLLVLGRCVSLVREAQKQNCHNIPIPFRESKLTQLFQRALLGHELISMIVNINPTREMFDESQHVLNFSAIAKDVTIEQQPLFRRLPRTNRFSQYMENKLSVFPTVVEEQDDNIVEELESRIVDLQLELEQQKLDAKEDREYIMSTYKRLLNEAHEYWEKRCEKLERMTRSNEPIVIQGLDKSKKQDVSVINLDSSDDESSRDNFMTAQNEIAELKRLLQEKNETIKNLVEEKKTLEQTVEDAVKAYKQLEMQYENTTKEMQIDIIHKEDQIGILQSHFNSVGVCSNSTYNSNEDKENTDFSNIQENISKVN</sequence>
<evidence type="ECO:0000256" key="11">
    <source>
        <dbReference type="RuleBase" id="RU000394"/>
    </source>
</evidence>
<evidence type="ECO:0000256" key="10">
    <source>
        <dbReference type="PROSITE-ProRule" id="PRU00283"/>
    </source>
</evidence>
<dbReference type="AlphaFoldDB" id="A0A8K0GMG2"/>
<proteinExistence type="inferred from homology"/>
<dbReference type="OrthoDB" id="123929at2759"/>
<dbReference type="SUPFAM" id="SSF52540">
    <property type="entry name" value="P-loop containing nucleoside triphosphate hydrolases"/>
    <property type="match status" value="1"/>
</dbReference>
<keyword evidence="9" id="KW-0206">Cytoskeleton</keyword>
<evidence type="ECO:0000256" key="6">
    <source>
        <dbReference type="ARBA" id="ARBA00022840"/>
    </source>
</evidence>
<dbReference type="GO" id="GO:0005524">
    <property type="term" value="F:ATP binding"/>
    <property type="evidence" value="ECO:0007669"/>
    <property type="project" value="UniProtKB-UniRule"/>
</dbReference>
<feature type="domain" description="Kinesin motor" evidence="14">
    <location>
        <begin position="63"/>
        <end position="466"/>
    </location>
</feature>
<accession>A0A8K0GMG2</accession>
<evidence type="ECO:0000256" key="7">
    <source>
        <dbReference type="ARBA" id="ARBA00023054"/>
    </source>
</evidence>
<keyword evidence="2" id="KW-0963">Cytoplasm</keyword>
<keyword evidence="16" id="KW-1185">Reference proteome</keyword>
<dbReference type="InterPro" id="IPR036961">
    <property type="entry name" value="Kinesin_motor_dom_sf"/>
</dbReference>
<dbReference type="InterPro" id="IPR001752">
    <property type="entry name" value="Kinesin_motor_dom"/>
</dbReference>
<evidence type="ECO:0000256" key="3">
    <source>
        <dbReference type="ARBA" id="ARBA00022553"/>
    </source>
</evidence>
<dbReference type="GO" id="GO:0072686">
    <property type="term" value="C:mitotic spindle"/>
    <property type="evidence" value="ECO:0007669"/>
    <property type="project" value="TreeGrafter"/>
</dbReference>
<keyword evidence="3" id="KW-0597">Phosphoprotein</keyword>
<dbReference type="PROSITE" id="PS00411">
    <property type="entry name" value="KINESIN_MOTOR_1"/>
    <property type="match status" value="1"/>
</dbReference>
<dbReference type="Pfam" id="PF00225">
    <property type="entry name" value="Kinesin"/>
    <property type="match status" value="1"/>
</dbReference>
<dbReference type="PROSITE" id="PS50067">
    <property type="entry name" value="KINESIN_MOTOR_2"/>
    <property type="match status" value="1"/>
</dbReference>
<evidence type="ECO:0000256" key="5">
    <source>
        <dbReference type="ARBA" id="ARBA00022741"/>
    </source>
</evidence>
<evidence type="ECO:0000313" key="15">
    <source>
        <dbReference type="EMBL" id="KAF2905549.1"/>
    </source>
</evidence>
<feature type="region of interest" description="Disordered" evidence="13">
    <location>
        <begin position="681"/>
        <end position="703"/>
    </location>
</feature>
<feature type="coiled-coil region" evidence="12">
    <location>
        <begin position="499"/>
        <end position="526"/>
    </location>
</feature>
<evidence type="ECO:0000256" key="9">
    <source>
        <dbReference type="ARBA" id="ARBA00023212"/>
    </source>
</evidence>
<dbReference type="GO" id="GO:0005634">
    <property type="term" value="C:nucleus"/>
    <property type="evidence" value="ECO:0007669"/>
    <property type="project" value="TreeGrafter"/>
</dbReference>
<dbReference type="EMBL" id="VTPC01000505">
    <property type="protein sequence ID" value="KAF2905549.1"/>
    <property type="molecule type" value="Genomic_DNA"/>
</dbReference>
<dbReference type="InterPro" id="IPR047149">
    <property type="entry name" value="KIF11-like"/>
</dbReference>